<name>A0A4Z0PWN5_9BACT</name>
<proteinExistence type="predicted"/>
<evidence type="ECO:0000313" key="2">
    <source>
        <dbReference type="Proteomes" id="UP000297549"/>
    </source>
</evidence>
<accession>A0A4Z0PWN5</accession>
<gene>
    <name evidence="1" type="ORF">E5K00_15770</name>
</gene>
<dbReference type="RefSeq" id="WP_135464275.1">
    <property type="nucleotide sequence ID" value="NZ_SRLC01000002.1"/>
</dbReference>
<dbReference type="OrthoDB" id="881805at2"/>
<comment type="caution">
    <text evidence="1">The sequence shown here is derived from an EMBL/GenBank/DDBJ whole genome shotgun (WGS) entry which is preliminary data.</text>
</comment>
<reference evidence="1 2" key="1">
    <citation type="submission" date="2019-04" db="EMBL/GenBank/DDBJ databases">
        <authorList>
            <person name="Feng G."/>
            <person name="Zhang J."/>
            <person name="Zhu H."/>
        </authorList>
    </citation>
    <scope>NUCLEOTIDE SEQUENCE [LARGE SCALE GENOMIC DNA]</scope>
    <source>
        <strain evidence="1 2">JCM 31653</strain>
    </source>
</reference>
<keyword evidence="2" id="KW-1185">Reference proteome</keyword>
<organism evidence="1 2">
    <name type="scientific">Hymenobacter aquaticus</name>
    <dbReference type="NCBI Taxonomy" id="1867101"/>
    <lineage>
        <taxon>Bacteria</taxon>
        <taxon>Pseudomonadati</taxon>
        <taxon>Bacteroidota</taxon>
        <taxon>Cytophagia</taxon>
        <taxon>Cytophagales</taxon>
        <taxon>Hymenobacteraceae</taxon>
        <taxon>Hymenobacter</taxon>
    </lineage>
</organism>
<dbReference type="Proteomes" id="UP000297549">
    <property type="component" value="Unassembled WGS sequence"/>
</dbReference>
<dbReference type="Pfam" id="PF14103">
    <property type="entry name" value="DUF4276"/>
    <property type="match status" value="1"/>
</dbReference>
<evidence type="ECO:0000313" key="1">
    <source>
        <dbReference type="EMBL" id="TGE21729.1"/>
    </source>
</evidence>
<dbReference type="AlphaFoldDB" id="A0A4Z0PWN5"/>
<dbReference type="EMBL" id="SRLC01000002">
    <property type="protein sequence ID" value="TGE21729.1"/>
    <property type="molecule type" value="Genomic_DNA"/>
</dbReference>
<sequence length="200" mass="22343">MHIEFLLEEESAKAALDLLLPRLLPAGVTWWCHFHRGKTDLLHRLPGRLKTYARQLAGQPDLRVVILMDADTDCRRAKAELEKMVADAGLLTKATAAGRPYHILTRLAVQELEAWFLGDRDAIRAAYPRVRPQHFSGLPPDPDTIADTWETLLRVLQKADAGATKGKIRWAETIAPHLEPARNKSASFQVFRQGLAALSA</sequence>
<dbReference type="InterPro" id="IPR025455">
    <property type="entry name" value="DUF4276"/>
</dbReference>
<protein>
    <submittedName>
        <fullName evidence="1">DUF4276 family protein</fullName>
    </submittedName>
</protein>